<proteinExistence type="predicted"/>
<dbReference type="EMBL" id="KL250918">
    <property type="protein sequence ID" value="KGB37713.1"/>
    <property type="molecule type" value="Genomic_DNA"/>
</dbReference>
<comment type="subcellular location">
    <subcellularLocation>
        <location evidence="1">Endomembrane system</location>
    </subcellularLocation>
</comment>
<dbReference type="PANTHER" id="PTHR15495:SF7">
    <property type="entry name" value="GPI INOSITOL-DEACYLASE"/>
    <property type="match status" value="1"/>
</dbReference>
<name>A0A095C6P2_SCHHA</name>
<evidence type="ECO:0000256" key="1">
    <source>
        <dbReference type="ARBA" id="ARBA00004308"/>
    </source>
</evidence>
<dbReference type="InterPro" id="IPR012908">
    <property type="entry name" value="PGAP1-ab_dom-like"/>
</dbReference>
<organism evidence="7">
    <name type="scientific">Schistosoma haematobium</name>
    <name type="common">Blood fluke</name>
    <dbReference type="NCBI Taxonomy" id="6185"/>
    <lineage>
        <taxon>Eukaryota</taxon>
        <taxon>Metazoa</taxon>
        <taxon>Spiralia</taxon>
        <taxon>Lophotrochozoa</taxon>
        <taxon>Platyhelminthes</taxon>
        <taxon>Trematoda</taxon>
        <taxon>Digenea</taxon>
        <taxon>Strigeidida</taxon>
        <taxon>Schistosomatoidea</taxon>
        <taxon>Schistosomatidae</taxon>
        <taxon>Schistosoma</taxon>
    </lineage>
</organism>
<evidence type="ECO:0000256" key="4">
    <source>
        <dbReference type="ARBA" id="ARBA00022989"/>
    </source>
</evidence>
<dbReference type="GO" id="GO:0005783">
    <property type="term" value="C:endoplasmic reticulum"/>
    <property type="evidence" value="ECO:0007669"/>
    <property type="project" value="TreeGrafter"/>
</dbReference>
<gene>
    <name evidence="7" type="ORF">MS3_06066</name>
</gene>
<dbReference type="GO" id="GO:0006888">
    <property type="term" value="P:endoplasmic reticulum to Golgi vesicle-mediated transport"/>
    <property type="evidence" value="ECO:0007669"/>
    <property type="project" value="TreeGrafter"/>
</dbReference>
<evidence type="ECO:0000256" key="5">
    <source>
        <dbReference type="ARBA" id="ARBA00023136"/>
    </source>
</evidence>
<dbReference type="GO" id="GO:0016020">
    <property type="term" value="C:membrane"/>
    <property type="evidence" value="ECO:0007669"/>
    <property type="project" value="GOC"/>
</dbReference>
<keyword evidence="2" id="KW-0812">Transmembrane</keyword>
<keyword evidence="5" id="KW-0472">Membrane</keyword>
<evidence type="ECO:0000256" key="3">
    <source>
        <dbReference type="ARBA" id="ARBA00022801"/>
    </source>
</evidence>
<dbReference type="InterPro" id="IPR039529">
    <property type="entry name" value="PGAP1/BST1"/>
</dbReference>
<protein>
    <submittedName>
        <fullName evidence="7">GPI inositol-deacylase A</fullName>
    </submittedName>
</protein>
<dbReference type="PANTHER" id="PTHR15495">
    <property type="entry name" value="NEGATIVE REGULATOR OF VESICLE FORMATION-RELATED"/>
    <property type="match status" value="1"/>
</dbReference>
<accession>A0A095C6P2</accession>
<keyword evidence="3" id="KW-0378">Hydrolase</keyword>
<feature type="domain" description="GPI inositol-deacylase PGAP1-like alpha/beta" evidence="6">
    <location>
        <begin position="3"/>
        <end position="88"/>
    </location>
</feature>
<dbReference type="AlphaFoldDB" id="A0A095C6P2"/>
<dbReference type="Pfam" id="PF07819">
    <property type="entry name" value="PGAP1"/>
    <property type="match status" value="1"/>
</dbReference>
<dbReference type="GO" id="GO:0006505">
    <property type="term" value="P:GPI anchor metabolic process"/>
    <property type="evidence" value="ECO:0007669"/>
    <property type="project" value="TreeGrafter"/>
</dbReference>
<dbReference type="GO" id="GO:0050185">
    <property type="term" value="F:phosphatidylinositol deacylase activity"/>
    <property type="evidence" value="ECO:0007669"/>
    <property type="project" value="TreeGrafter"/>
</dbReference>
<keyword evidence="4" id="KW-1133">Transmembrane helix</keyword>
<dbReference type="STRING" id="6185.A0A095C6P2"/>
<reference evidence="7" key="1">
    <citation type="journal article" date="2012" name="Nat. Genet.">
        <title>Whole-genome sequence of Schistosoma haematobium.</title>
        <authorList>
            <person name="Young N.D."/>
            <person name="Jex A.R."/>
            <person name="Li B."/>
            <person name="Liu S."/>
            <person name="Yang L."/>
            <person name="Xiong Z."/>
            <person name="Li Y."/>
            <person name="Cantacessi C."/>
            <person name="Hall R.S."/>
            <person name="Xu X."/>
            <person name="Chen F."/>
            <person name="Wu X."/>
            <person name="Zerlotini A."/>
            <person name="Oliveira G."/>
            <person name="Hofmann A."/>
            <person name="Zhang G."/>
            <person name="Fang X."/>
            <person name="Kang Y."/>
            <person name="Campbell B.E."/>
            <person name="Loukas A."/>
            <person name="Ranganathan S."/>
            <person name="Rollinson D."/>
            <person name="Rinaldi G."/>
            <person name="Brindley P.J."/>
            <person name="Yang H."/>
            <person name="Wang J."/>
            <person name="Wang J."/>
            <person name="Gasser R.B."/>
        </authorList>
    </citation>
    <scope>NUCLEOTIDE SEQUENCE [LARGE SCALE GENOMIC DNA]</scope>
</reference>
<evidence type="ECO:0000313" key="7">
    <source>
        <dbReference type="EMBL" id="KGB37713.1"/>
    </source>
</evidence>
<sequence length="333" mass="38356">MAQIYQRIHNYMDQISNISNYPLVIISITGGSRDRIVPDLLGNIDQAYPVLNSLSLSTSAIQHVWASCDHRCILWCLQLMLVLNKGLLVHNSFSSDPISRLNVFRNLLITRPLLSYTIHHDHDNYQESNFKLSQTISSDMFWIDKTNQLNYIMNFYVAPDDWLHLCIEINHTSNKHCDYFVPISSSLVTWLPDPLTGRSIAAGLITLPMLQKLNVFHSLSLPLTNQERIDELKLYLLISSGINPFWDNMTILFDTFDNATERIHSNLPYYPSISSYFGENSIITFNPNITGVFHRFYLPNKNYYLSSSTIGPNLLIKRTNCSADKSKSFFFVW</sequence>
<evidence type="ECO:0000256" key="2">
    <source>
        <dbReference type="ARBA" id="ARBA00022692"/>
    </source>
</evidence>
<evidence type="ECO:0000259" key="6">
    <source>
        <dbReference type="Pfam" id="PF07819"/>
    </source>
</evidence>